<gene>
    <name evidence="1" type="ORF">C7B45_16445</name>
</gene>
<accession>A0A2T2WCZ1</accession>
<evidence type="ECO:0000313" key="1">
    <source>
        <dbReference type="EMBL" id="PSR20114.1"/>
    </source>
</evidence>
<evidence type="ECO:0000313" key="2">
    <source>
        <dbReference type="Proteomes" id="UP000241848"/>
    </source>
</evidence>
<dbReference type="Proteomes" id="UP000241848">
    <property type="component" value="Unassembled WGS sequence"/>
</dbReference>
<dbReference type="AlphaFoldDB" id="A0A2T2WCZ1"/>
<dbReference type="SUPFAM" id="SSF102114">
    <property type="entry name" value="Radical SAM enzymes"/>
    <property type="match status" value="1"/>
</dbReference>
<dbReference type="InterPro" id="IPR058240">
    <property type="entry name" value="rSAM_sf"/>
</dbReference>
<name>A0A2T2WCZ1_9FIRM</name>
<protein>
    <submittedName>
        <fullName evidence="1">Uncharacterized protein</fullName>
    </submittedName>
</protein>
<comment type="caution">
    <text evidence="1">The sequence shown here is derived from an EMBL/GenBank/DDBJ whole genome shotgun (WGS) entry which is preliminary data.</text>
</comment>
<organism evidence="1 2">
    <name type="scientific">Sulfobacillus acidophilus</name>
    <dbReference type="NCBI Taxonomy" id="53633"/>
    <lineage>
        <taxon>Bacteria</taxon>
        <taxon>Bacillati</taxon>
        <taxon>Bacillota</taxon>
        <taxon>Clostridia</taxon>
        <taxon>Eubacteriales</taxon>
        <taxon>Clostridiales Family XVII. Incertae Sedis</taxon>
        <taxon>Sulfobacillus</taxon>
    </lineage>
</organism>
<proteinExistence type="predicted"/>
<reference evidence="1 2" key="1">
    <citation type="journal article" date="2014" name="BMC Genomics">
        <title>Comparison of environmental and isolate Sulfobacillus genomes reveals diverse carbon, sulfur, nitrogen, and hydrogen metabolisms.</title>
        <authorList>
            <person name="Justice N.B."/>
            <person name="Norman A."/>
            <person name="Brown C.T."/>
            <person name="Singh A."/>
            <person name="Thomas B.C."/>
            <person name="Banfield J.F."/>
        </authorList>
    </citation>
    <scope>NUCLEOTIDE SEQUENCE [LARGE SCALE GENOMIC DNA]</scope>
    <source>
        <strain evidence="1">AMDSBA3</strain>
    </source>
</reference>
<dbReference type="EMBL" id="PXYV01000085">
    <property type="protein sequence ID" value="PSR20114.1"/>
    <property type="molecule type" value="Genomic_DNA"/>
</dbReference>
<sequence>MLRALERVVGAGFGPVKINVVVKRGMNDADIVPLAQHFRLVVTLPALSSIGTWAIPMVGPRKRLFQRGKF</sequence>